<dbReference type="EMBL" id="CAXKWB010002317">
    <property type="protein sequence ID" value="CAL4066598.1"/>
    <property type="molecule type" value="Genomic_DNA"/>
</dbReference>
<dbReference type="InterPro" id="IPR053093">
    <property type="entry name" value="GPCR-like"/>
</dbReference>
<evidence type="ECO:0000313" key="9">
    <source>
        <dbReference type="EMBL" id="CAL4066598.1"/>
    </source>
</evidence>
<evidence type="ECO:0000256" key="1">
    <source>
        <dbReference type="ARBA" id="ARBA00004370"/>
    </source>
</evidence>
<accession>A0AAV2Q0W6</accession>
<evidence type="ECO:0000256" key="3">
    <source>
        <dbReference type="ARBA" id="ARBA00022692"/>
    </source>
</evidence>
<sequence length="329" mass="38378">MNTTNMGDYRDFSSSPSLSFSPPFDIIPALRIRYQVILPMVTIFGILANTFTLLVATRPKLRLFHYNLYIQFLSLVDLLGFIMRLPMVFDNEYCVYSHYSMAFYMTHFGWLIVNYFRGISSYVLVFLSLDRFTVIWFPDTFKNTKKTNVGRKRLIFITMLVFLTVYIPWNCILKVSGNGHQWMQDYRIPEDQVTRSFYKAFLLYSTLVLAGFPSICVIGLNIGIAVGFFKKIYGLLDIGNNDQTAKKKLYHTIAVLALNTSYAVCCFPYMVIVLYIERDRCYSKSTYGKETMVCLFESLSSLWSISNMVVFFLLNKDYKVELKRCLRIY</sequence>
<evidence type="ECO:0000256" key="5">
    <source>
        <dbReference type="ARBA" id="ARBA00023136"/>
    </source>
</evidence>
<keyword evidence="6" id="KW-0807">Transducer</keyword>
<evidence type="ECO:0000313" key="10">
    <source>
        <dbReference type="Proteomes" id="UP001497623"/>
    </source>
</evidence>
<evidence type="ECO:0000256" key="4">
    <source>
        <dbReference type="ARBA" id="ARBA00022989"/>
    </source>
</evidence>
<dbReference type="InterPro" id="IPR019427">
    <property type="entry name" value="7TM_GPCR_serpentine_rcpt_Srw"/>
</dbReference>
<feature type="transmembrane region" description="Helical" evidence="7">
    <location>
        <begin position="249"/>
        <end position="275"/>
    </location>
</feature>
<keyword evidence="10" id="KW-1185">Reference proteome</keyword>
<feature type="transmembrane region" description="Helical" evidence="7">
    <location>
        <begin position="36"/>
        <end position="56"/>
    </location>
</feature>
<feature type="transmembrane region" description="Helical" evidence="7">
    <location>
        <begin position="295"/>
        <end position="314"/>
    </location>
</feature>
<dbReference type="SUPFAM" id="SSF81321">
    <property type="entry name" value="Family A G protein-coupled receptor-like"/>
    <property type="match status" value="1"/>
</dbReference>
<dbReference type="GO" id="GO:0016020">
    <property type="term" value="C:membrane"/>
    <property type="evidence" value="ECO:0007669"/>
    <property type="project" value="UniProtKB-SubCell"/>
</dbReference>
<dbReference type="Proteomes" id="UP001497623">
    <property type="component" value="Unassembled WGS sequence"/>
</dbReference>
<dbReference type="GO" id="GO:0008528">
    <property type="term" value="F:G protein-coupled peptide receptor activity"/>
    <property type="evidence" value="ECO:0007669"/>
    <property type="project" value="InterPro"/>
</dbReference>
<evidence type="ECO:0000259" key="8">
    <source>
        <dbReference type="PROSITE" id="PS50262"/>
    </source>
</evidence>
<evidence type="ECO:0000256" key="2">
    <source>
        <dbReference type="ARBA" id="ARBA00010663"/>
    </source>
</evidence>
<keyword evidence="4 7" id="KW-1133">Transmembrane helix</keyword>
<gene>
    <name evidence="9" type="ORF">MNOR_LOCUS5845</name>
</gene>
<dbReference type="PRINTS" id="PR00237">
    <property type="entry name" value="GPCRRHODOPSN"/>
</dbReference>
<dbReference type="Gene3D" id="1.20.1070.10">
    <property type="entry name" value="Rhodopsin 7-helix transmembrane proteins"/>
    <property type="match status" value="1"/>
</dbReference>
<protein>
    <recommendedName>
        <fullName evidence="8">G-protein coupled receptors family 1 profile domain-containing protein</fullName>
    </recommendedName>
</protein>
<dbReference type="PANTHER" id="PTHR47760:SF1">
    <property type="entry name" value="G-PROTEIN COUPLED RECEPTORS FAMILY 1 PROFILE DOMAIN-CONTAINING PROTEIN"/>
    <property type="match status" value="1"/>
</dbReference>
<feature type="transmembrane region" description="Helical" evidence="7">
    <location>
        <begin position="68"/>
        <end position="87"/>
    </location>
</feature>
<comment type="subcellular location">
    <subcellularLocation>
        <location evidence="1">Membrane</location>
    </subcellularLocation>
</comment>
<evidence type="ECO:0000256" key="7">
    <source>
        <dbReference type="SAM" id="Phobius"/>
    </source>
</evidence>
<reference evidence="9 10" key="1">
    <citation type="submission" date="2024-05" db="EMBL/GenBank/DDBJ databases">
        <authorList>
            <person name="Wallberg A."/>
        </authorList>
    </citation>
    <scope>NUCLEOTIDE SEQUENCE [LARGE SCALE GENOMIC DNA]</scope>
</reference>
<keyword evidence="6" id="KW-0675">Receptor</keyword>
<keyword evidence="3 6" id="KW-0812">Transmembrane</keyword>
<evidence type="ECO:0000256" key="6">
    <source>
        <dbReference type="RuleBase" id="RU000688"/>
    </source>
</evidence>
<keyword evidence="6" id="KW-0297">G-protein coupled receptor</keyword>
<proteinExistence type="inferred from homology"/>
<keyword evidence="5 7" id="KW-0472">Membrane</keyword>
<organism evidence="9 10">
    <name type="scientific">Meganyctiphanes norvegica</name>
    <name type="common">Northern krill</name>
    <name type="synonym">Thysanopoda norvegica</name>
    <dbReference type="NCBI Taxonomy" id="48144"/>
    <lineage>
        <taxon>Eukaryota</taxon>
        <taxon>Metazoa</taxon>
        <taxon>Ecdysozoa</taxon>
        <taxon>Arthropoda</taxon>
        <taxon>Crustacea</taxon>
        <taxon>Multicrustacea</taxon>
        <taxon>Malacostraca</taxon>
        <taxon>Eumalacostraca</taxon>
        <taxon>Eucarida</taxon>
        <taxon>Euphausiacea</taxon>
        <taxon>Euphausiidae</taxon>
        <taxon>Meganyctiphanes</taxon>
    </lineage>
</organism>
<dbReference type="Pfam" id="PF10324">
    <property type="entry name" value="7TM_GPCR_Srw"/>
    <property type="match status" value="1"/>
</dbReference>
<feature type="transmembrane region" description="Helical" evidence="7">
    <location>
        <begin position="201"/>
        <end position="229"/>
    </location>
</feature>
<name>A0AAV2Q0W6_MEGNR</name>
<dbReference type="PROSITE" id="PS50262">
    <property type="entry name" value="G_PROTEIN_RECEP_F1_2"/>
    <property type="match status" value="1"/>
</dbReference>
<comment type="caution">
    <text evidence="9">The sequence shown here is derived from an EMBL/GenBank/DDBJ whole genome shotgun (WGS) entry which is preliminary data.</text>
</comment>
<comment type="similarity">
    <text evidence="2 6">Belongs to the G-protein coupled receptor 1 family.</text>
</comment>
<dbReference type="InterPro" id="IPR000276">
    <property type="entry name" value="GPCR_Rhodpsn"/>
</dbReference>
<dbReference type="PANTHER" id="PTHR47760">
    <property type="entry name" value="G-PROTEIN COUPLED RECEPTOR B0563.6-LIKE PROTEIN-RELATED"/>
    <property type="match status" value="1"/>
</dbReference>
<feature type="transmembrane region" description="Helical" evidence="7">
    <location>
        <begin position="150"/>
        <end position="169"/>
    </location>
</feature>
<feature type="domain" description="G-protein coupled receptors family 1 profile" evidence="8">
    <location>
        <begin position="48"/>
        <end position="311"/>
    </location>
</feature>
<dbReference type="InterPro" id="IPR017452">
    <property type="entry name" value="GPCR_Rhodpsn_7TM"/>
</dbReference>
<dbReference type="PROSITE" id="PS00237">
    <property type="entry name" value="G_PROTEIN_RECEP_F1_1"/>
    <property type="match status" value="1"/>
</dbReference>
<feature type="transmembrane region" description="Helical" evidence="7">
    <location>
        <begin position="107"/>
        <end position="129"/>
    </location>
</feature>
<dbReference type="AlphaFoldDB" id="A0AAV2Q0W6"/>